<evidence type="ECO:0000256" key="8">
    <source>
        <dbReference type="ARBA" id="ARBA00022741"/>
    </source>
</evidence>
<dbReference type="Pfam" id="PF13476">
    <property type="entry name" value="AAA_23"/>
    <property type="match status" value="1"/>
</dbReference>
<evidence type="ECO:0000313" key="23">
    <source>
        <dbReference type="Proteomes" id="UP000029867"/>
    </source>
</evidence>
<dbReference type="GO" id="GO:0007129">
    <property type="term" value="P:homologous chromosome pairing at meiosis"/>
    <property type="evidence" value="ECO:0007669"/>
    <property type="project" value="EnsemblFungi"/>
</dbReference>
<dbReference type="OrthoDB" id="18797at2759"/>
<keyword evidence="15" id="KW-0234">DNA repair</keyword>
<protein>
    <recommendedName>
        <fullName evidence="5">DNA repair protein RAD50</fullName>
    </recommendedName>
</protein>
<keyword evidence="14 19" id="KW-0175">Coiled coil</keyword>
<dbReference type="GO" id="GO:0043047">
    <property type="term" value="F:single-stranded telomeric DNA binding"/>
    <property type="evidence" value="ECO:0007669"/>
    <property type="project" value="EnsemblFungi"/>
</dbReference>
<dbReference type="GO" id="GO:0005524">
    <property type="term" value="F:ATP binding"/>
    <property type="evidence" value="ECO:0007669"/>
    <property type="project" value="UniProtKB-KW"/>
</dbReference>
<evidence type="ECO:0000256" key="9">
    <source>
        <dbReference type="ARBA" id="ARBA00022763"/>
    </source>
</evidence>
<keyword evidence="9" id="KW-0227">DNA damage</keyword>
<evidence type="ECO:0000256" key="11">
    <source>
        <dbReference type="ARBA" id="ARBA00022833"/>
    </source>
</evidence>
<keyword evidence="11" id="KW-0862">Zinc</keyword>
<evidence type="ECO:0000256" key="6">
    <source>
        <dbReference type="ARBA" id="ARBA00022454"/>
    </source>
</evidence>
<accession>A0A099P4R1</accession>
<keyword evidence="13" id="KW-0460">Magnesium</keyword>
<organism evidence="22 23">
    <name type="scientific">Pichia kudriavzevii</name>
    <name type="common">Yeast</name>
    <name type="synonym">Issatchenkia orientalis</name>
    <dbReference type="NCBI Taxonomy" id="4909"/>
    <lineage>
        <taxon>Eukaryota</taxon>
        <taxon>Fungi</taxon>
        <taxon>Dikarya</taxon>
        <taxon>Ascomycota</taxon>
        <taxon>Saccharomycotina</taxon>
        <taxon>Pichiomycetes</taxon>
        <taxon>Pichiales</taxon>
        <taxon>Pichiaceae</taxon>
        <taxon>Pichia</taxon>
    </lineage>
</organism>
<dbReference type="GO" id="GO:0004017">
    <property type="term" value="F:AMP kinase activity"/>
    <property type="evidence" value="ECO:0007669"/>
    <property type="project" value="EnsemblFungi"/>
</dbReference>
<feature type="coiled-coil region" evidence="19">
    <location>
        <begin position="756"/>
        <end position="817"/>
    </location>
</feature>
<evidence type="ECO:0000256" key="4">
    <source>
        <dbReference type="ARBA" id="ARBA00009439"/>
    </source>
</evidence>
<dbReference type="Gene3D" id="3.40.50.300">
    <property type="entry name" value="P-loop containing nucleotide triphosphate hydrolases"/>
    <property type="match status" value="2"/>
</dbReference>
<dbReference type="KEGG" id="pkz:C5L36_0A01110"/>
<dbReference type="FunFam" id="3.40.50.300:FF:000593">
    <property type="entry name" value="DNA repair protein RAD50"/>
    <property type="match status" value="1"/>
</dbReference>
<dbReference type="GO" id="GO:0000722">
    <property type="term" value="P:telomere maintenance via recombination"/>
    <property type="evidence" value="ECO:0007669"/>
    <property type="project" value="EnsemblFungi"/>
</dbReference>
<comment type="cofactor">
    <cofactor evidence="1">
        <name>Zn(2+)</name>
        <dbReference type="ChEBI" id="CHEBI:29105"/>
    </cofactor>
</comment>
<reference evidence="22" key="2">
    <citation type="submission" date="2014-08" db="EMBL/GenBank/DDBJ databases">
        <title>Exploiting Issatchenkia orientalis SD108 for Succinic Acid Production.</title>
        <authorList>
            <person name="Xiao H."/>
            <person name="Shao Z."/>
            <person name="Jiang Y."/>
            <person name="Dole S."/>
            <person name="Zhao H."/>
        </authorList>
    </citation>
    <scope>NUCLEOTIDE SEQUENCE [LARGE SCALE GENOMIC DNA]</scope>
    <source>
        <strain evidence="22">SD108</strain>
    </source>
</reference>
<evidence type="ECO:0000256" key="12">
    <source>
        <dbReference type="ARBA" id="ARBA00022840"/>
    </source>
</evidence>
<evidence type="ECO:0000313" key="22">
    <source>
        <dbReference type="EMBL" id="KGK39895.1"/>
    </source>
</evidence>
<sequence length="1314" mass="152614">MSSIYKLSICGIRSFSDESQETIQFSKPLTLIVGTNGSGKTTIIECLRYATTNELPPNTKTGASFINDPNLHSSNETKAQIKLAFQNTKRVNLILSKSLMAIKNPRTKTISFKTKENQLMAIHHGEKQTISSKVADIENLIPQHLGVSKAILNYVVFCHQDESLWPISESAVLKKKFDEIFDSSKFIKILENVKTMTKDINATIKLINNNVEHLKNDKVRAASKRKSIGILQSRIRENQAVMDEKQSQIDELTLKLQKVYTSNQDYERTISKIESLEQDKKNMLKNIESLKLTTDLLNRPKEILLDELANFENVLSNQAKQCETLQHYIDDNNSKIVKLRNELNQTLVQSGNLKSLHEKYLENLQKRDDMMGEFTHQLAIDDISQFDSKLSSELSRLSTLYNQKKSDYEQLTKEISDKLLSLQFAKSNESKHLQYLSTDKENLYRRMQEFESRYENITGHQTKLKSLKAKLDSEIEKLKKLKTSNEIHTLNMKIDEKNNELISMEIKLENLQRKLKESRISIDIHTKLKILKDLNNSSSRDLNSSLANVTKEFPDLSKDTLGDSFESNMKTLDTEINRKRSELETQKFRRSKSKIDYDVSLASLGEKQEQIKSYETQFLHLNDQYKSIYGDNLTLEKYENIMDDIELDYNDEFQQSKEIQFLSGYYTKAKKSADEDHNCLLCRRKFNDSDPKDQERLSAFSGLLTVRLNRLSSREGFEENVKRKELFLNSLRDFKSNALKLLHIKKEEIPKLSHKIEEQKRSLLQYDETINKIELDLEEKRGQLKKMKILEHDVSVFKHHSEAIKERELEIERLQQTIEESGMFEDTEELERQNSLLYKALKDTRNGIESLKLNRDAKQRRNTEIEKGIDQMKLSINELELKSLDKLNIEKAIEEIKSQIKDIEKSFTLSQDKIVELDSSIAEYESQLKNQNIIKQDDLSKIQNQVEELEKIKKHFSQIDEEIKGYIDNNIEAKLSEADEKIDRINSQITQLSFENEKKSAELKRLEAAVSDSSHQERNIRANLNLIQFEEDIVSLDDQIDQLDIKKAYAHRSEYLSTTAQLQEQQKQYQRELATKLGETTQLERQVTDIADEIERDYKDIDKRYMIEYAKLQTKLAMATDLTTVYKSVDNGVMEYHQTQMAKINNILDELWKKTYTGNDVETIMIKSDPIQGKKKSDTMATNNRSYNYRVVMIKNGTELDMRGRCSAGQRVLASIIIRIALAECFCLNFGMIALDEPTTNLDDENIESLARALHSIIRERAVQRNFQLIIITHDEKFLRCMNAVDFTDHYYKVIRDERLNSTINKVSIATVTE</sequence>
<dbReference type="FunFam" id="3.40.50.300:FF:001195">
    <property type="entry name" value="DNA repair protein rad50"/>
    <property type="match status" value="1"/>
</dbReference>
<keyword evidence="8" id="KW-0547">Nucleotide-binding</keyword>
<reference evidence="21 24" key="3">
    <citation type="submission" date="2018-06" db="EMBL/GenBank/DDBJ databases">
        <title>Population genomics shows no distinction between pathogenic Candida krusei and environmental Pichia kudriavzevii: One species, four names.</title>
        <authorList>
            <person name="Douglass A.P."/>
            <person name="Offei B."/>
            <person name="Braun-Galleani S."/>
            <person name="Coughlan A.Y."/>
            <person name="Martos A."/>
            <person name="Ortiz-Merino R.A."/>
            <person name="Byrne K.P."/>
            <person name="Wolfe K.H."/>
        </authorList>
    </citation>
    <scope>NUCLEOTIDE SEQUENCE [LARGE SCALE GENOMIC DNA]</scope>
    <source>
        <strain evidence="21 24">CBS573</strain>
    </source>
</reference>
<feature type="coiled-coil region" evidence="19">
    <location>
        <begin position="932"/>
        <end position="1046"/>
    </location>
</feature>
<dbReference type="RefSeq" id="XP_029318980.1">
    <property type="nucleotide sequence ID" value="XM_029463120.1"/>
</dbReference>
<dbReference type="GO" id="GO:0051880">
    <property type="term" value="F:G-quadruplex DNA binding"/>
    <property type="evidence" value="ECO:0007669"/>
    <property type="project" value="EnsemblFungi"/>
</dbReference>
<dbReference type="GO" id="GO:0016887">
    <property type="term" value="F:ATP hydrolysis activity"/>
    <property type="evidence" value="ECO:0007669"/>
    <property type="project" value="EnsemblFungi"/>
</dbReference>
<evidence type="ECO:0000256" key="10">
    <source>
        <dbReference type="ARBA" id="ARBA00022801"/>
    </source>
</evidence>
<feature type="coiled-coil region" evidence="19">
    <location>
        <begin position="235"/>
        <end position="321"/>
    </location>
</feature>
<evidence type="ECO:0000313" key="21">
    <source>
        <dbReference type="EMBL" id="AWU73503.1"/>
    </source>
</evidence>
<keyword evidence="24" id="KW-1185">Reference proteome</keyword>
<evidence type="ECO:0000256" key="5">
    <source>
        <dbReference type="ARBA" id="ARBA00017893"/>
    </source>
</evidence>
<keyword evidence="7" id="KW-0479">Metal-binding</keyword>
<dbReference type="STRING" id="4909.A0A099P4R1"/>
<feature type="domain" description="Rad50/SbcC-type AAA" evidence="20">
    <location>
        <begin position="6"/>
        <end position="233"/>
    </location>
</feature>
<proteinExistence type="inferred from homology"/>
<evidence type="ECO:0000256" key="3">
    <source>
        <dbReference type="ARBA" id="ARBA00004286"/>
    </source>
</evidence>
<dbReference type="GO" id="GO:0000794">
    <property type="term" value="C:condensed nuclear chromosome"/>
    <property type="evidence" value="ECO:0007669"/>
    <property type="project" value="TreeGrafter"/>
</dbReference>
<feature type="coiled-coil region" evidence="19">
    <location>
        <begin position="841"/>
        <end position="906"/>
    </location>
</feature>
<dbReference type="InterPro" id="IPR004584">
    <property type="entry name" value="Rad50_eukaryotes"/>
</dbReference>
<feature type="coiled-coil region" evidence="19">
    <location>
        <begin position="461"/>
        <end position="528"/>
    </location>
</feature>
<dbReference type="NCBIfam" id="TIGR00606">
    <property type="entry name" value="rad50"/>
    <property type="match status" value="1"/>
</dbReference>
<dbReference type="SUPFAM" id="SSF52540">
    <property type="entry name" value="P-loop containing nucleoside triphosphate hydrolases"/>
    <property type="match status" value="1"/>
</dbReference>
<dbReference type="GO" id="GO:0097552">
    <property type="term" value="P:mitochondrial double-strand break repair via homologous recombination"/>
    <property type="evidence" value="ECO:0007669"/>
    <property type="project" value="EnsemblFungi"/>
</dbReference>
<evidence type="ECO:0000256" key="19">
    <source>
        <dbReference type="SAM" id="Coils"/>
    </source>
</evidence>
<evidence type="ECO:0000313" key="24">
    <source>
        <dbReference type="Proteomes" id="UP000249293"/>
    </source>
</evidence>
<keyword evidence="10" id="KW-0378">Hydrolase</keyword>
<dbReference type="GO" id="GO:0046872">
    <property type="term" value="F:metal ion binding"/>
    <property type="evidence" value="ECO:0007669"/>
    <property type="project" value="UniProtKB-KW"/>
</dbReference>
<evidence type="ECO:0000256" key="2">
    <source>
        <dbReference type="ARBA" id="ARBA00004123"/>
    </source>
</evidence>
<name>A0A099P4R1_PICKU</name>
<dbReference type="InterPro" id="IPR038729">
    <property type="entry name" value="Rad50/SbcC_AAA"/>
</dbReference>
<gene>
    <name evidence="21" type="ORF">C5L36_0A01110</name>
    <name evidence="22" type="ORF">JL09_g961</name>
</gene>
<evidence type="ECO:0000256" key="15">
    <source>
        <dbReference type="ARBA" id="ARBA00023204"/>
    </source>
</evidence>
<keyword evidence="17" id="KW-0469">Meiosis</keyword>
<keyword evidence="6" id="KW-0158">Chromosome</keyword>
<dbReference type="PANTHER" id="PTHR18867">
    <property type="entry name" value="RAD50"/>
    <property type="match status" value="1"/>
</dbReference>
<dbReference type="Pfam" id="PF13558">
    <property type="entry name" value="SbcC_Walker_B"/>
    <property type="match status" value="1"/>
</dbReference>
<dbReference type="EMBL" id="CP028773">
    <property type="protein sequence ID" value="AWU73503.1"/>
    <property type="molecule type" value="Genomic_DNA"/>
</dbReference>
<dbReference type="GeneID" id="40381213"/>
<dbReference type="GO" id="GO:0035753">
    <property type="term" value="P:maintenance of DNA trinucleotide repeats"/>
    <property type="evidence" value="ECO:0007669"/>
    <property type="project" value="EnsemblFungi"/>
</dbReference>
<comment type="similarity">
    <text evidence="4">Belongs to the SMC family. RAD50 subfamily.</text>
</comment>
<evidence type="ECO:0000256" key="14">
    <source>
        <dbReference type="ARBA" id="ARBA00023054"/>
    </source>
</evidence>
<evidence type="ECO:0000256" key="18">
    <source>
        <dbReference type="ARBA" id="ARBA00049360"/>
    </source>
</evidence>
<evidence type="ECO:0000256" key="1">
    <source>
        <dbReference type="ARBA" id="ARBA00001947"/>
    </source>
</evidence>
<comment type="subcellular location">
    <subcellularLocation>
        <location evidence="3">Chromosome</location>
    </subcellularLocation>
    <subcellularLocation>
        <location evidence="2">Nucleus</location>
    </subcellularLocation>
</comment>
<dbReference type="InterPro" id="IPR027417">
    <property type="entry name" value="P-loop_NTPase"/>
</dbReference>
<comment type="catalytic activity">
    <reaction evidence="18">
        <text>ATP + H2O = ADP + phosphate + H(+)</text>
        <dbReference type="Rhea" id="RHEA:13065"/>
        <dbReference type="ChEBI" id="CHEBI:15377"/>
        <dbReference type="ChEBI" id="CHEBI:15378"/>
        <dbReference type="ChEBI" id="CHEBI:30616"/>
        <dbReference type="ChEBI" id="CHEBI:43474"/>
        <dbReference type="ChEBI" id="CHEBI:456216"/>
    </reaction>
</comment>
<keyword evidence="12" id="KW-0067">ATP-binding</keyword>
<dbReference type="VEuPathDB" id="FungiDB:C5L36_0A01110"/>
<dbReference type="GO" id="GO:0006284">
    <property type="term" value="P:base-excision repair"/>
    <property type="evidence" value="ECO:0007669"/>
    <property type="project" value="EnsemblFungi"/>
</dbReference>
<dbReference type="GO" id="GO:0007004">
    <property type="term" value="P:telomere maintenance via telomerase"/>
    <property type="evidence" value="ECO:0007669"/>
    <property type="project" value="TreeGrafter"/>
</dbReference>
<dbReference type="eggNOG" id="KOG0962">
    <property type="taxonomic scope" value="Eukaryota"/>
</dbReference>
<evidence type="ECO:0000256" key="13">
    <source>
        <dbReference type="ARBA" id="ARBA00022842"/>
    </source>
</evidence>
<reference evidence="23" key="1">
    <citation type="journal article" date="2014" name="Microb. Cell Fact.">
        <title>Exploiting Issatchenkia orientalis SD108 for succinic acid production.</title>
        <authorList>
            <person name="Xiao H."/>
            <person name="Shao Z."/>
            <person name="Jiang Y."/>
            <person name="Dole S."/>
            <person name="Zhao H."/>
        </authorList>
    </citation>
    <scope>NUCLEOTIDE SEQUENCE [LARGE SCALE GENOMIC DNA]</scope>
    <source>
        <strain evidence="23">SD108</strain>
    </source>
</reference>
<dbReference type="GO" id="GO:0030870">
    <property type="term" value="C:Mre11 complex"/>
    <property type="evidence" value="ECO:0007669"/>
    <property type="project" value="EnsemblFungi"/>
</dbReference>
<dbReference type="PANTHER" id="PTHR18867:SF12">
    <property type="entry name" value="DNA REPAIR PROTEIN RAD50"/>
    <property type="match status" value="1"/>
</dbReference>
<dbReference type="Proteomes" id="UP000029867">
    <property type="component" value="Unassembled WGS sequence"/>
</dbReference>
<dbReference type="Proteomes" id="UP000249293">
    <property type="component" value="Chromosome 1"/>
</dbReference>
<dbReference type="HOGENOM" id="CLU_006184_0_0_1"/>
<dbReference type="GO" id="GO:0006303">
    <property type="term" value="P:double-strand break repair via nonhomologous end joining"/>
    <property type="evidence" value="ECO:0007669"/>
    <property type="project" value="EnsemblFungi"/>
</dbReference>
<keyword evidence="16" id="KW-0539">Nucleus</keyword>
<evidence type="ECO:0000256" key="7">
    <source>
        <dbReference type="ARBA" id="ARBA00022723"/>
    </source>
</evidence>
<evidence type="ECO:0000256" key="17">
    <source>
        <dbReference type="ARBA" id="ARBA00023254"/>
    </source>
</evidence>
<dbReference type="GO" id="GO:0003691">
    <property type="term" value="F:double-stranded telomeric DNA binding"/>
    <property type="evidence" value="ECO:0007669"/>
    <property type="project" value="EnsemblFungi"/>
</dbReference>
<evidence type="ECO:0000256" key="16">
    <source>
        <dbReference type="ARBA" id="ARBA00023242"/>
    </source>
</evidence>
<dbReference type="GO" id="GO:0062176">
    <property type="term" value="P:R-loop processing"/>
    <property type="evidence" value="ECO:0007669"/>
    <property type="project" value="EnsemblFungi"/>
</dbReference>
<dbReference type="EMBL" id="JQFK01000005">
    <property type="protein sequence ID" value="KGK39895.1"/>
    <property type="molecule type" value="Genomic_DNA"/>
</dbReference>
<evidence type="ECO:0000259" key="20">
    <source>
        <dbReference type="Pfam" id="PF13476"/>
    </source>
</evidence>